<gene>
    <name evidence="1" type="ORF">ACEZDG_30515</name>
</gene>
<proteinExistence type="predicted"/>
<accession>A0ABV6VIN7</accession>
<sequence length="198" mass="20083">MRSFSPRLRASAALIAATAGLASLGAFTTAAHADTPTSAVAAAQTSQLNSRAESLAEQAYNAANGSSTSSDSSSAAASTDSGASTGSVSDDSAASSDSSSTSYSGDAQSIAAQIVPADQLASFDEIISHESGWDVTATNPSSGAYGLPQALPGDKMASAGADWQTDAATQIRWALDYMNTTYGSPNQAWAFWQANSWY</sequence>
<comment type="caution">
    <text evidence="1">The sequence shown here is derived from an EMBL/GenBank/DDBJ whole genome shotgun (WGS) entry which is preliminary data.</text>
</comment>
<dbReference type="InterPro" id="IPR023346">
    <property type="entry name" value="Lysozyme-like_dom_sf"/>
</dbReference>
<organism evidence="1 2">
    <name type="scientific">Streptacidiphilus alkalitolerans</name>
    <dbReference type="NCBI Taxonomy" id="3342712"/>
    <lineage>
        <taxon>Bacteria</taxon>
        <taxon>Bacillati</taxon>
        <taxon>Actinomycetota</taxon>
        <taxon>Actinomycetes</taxon>
        <taxon>Kitasatosporales</taxon>
        <taxon>Streptomycetaceae</taxon>
        <taxon>Streptacidiphilus</taxon>
    </lineage>
</organism>
<reference evidence="1 2" key="1">
    <citation type="submission" date="2024-09" db="EMBL/GenBank/DDBJ databases">
        <authorList>
            <person name="Lee S.D."/>
        </authorList>
    </citation>
    <scope>NUCLEOTIDE SEQUENCE [LARGE SCALE GENOMIC DNA]</scope>
    <source>
        <strain evidence="1 2">N1-1</strain>
    </source>
</reference>
<dbReference type="Proteomes" id="UP001592582">
    <property type="component" value="Unassembled WGS sequence"/>
</dbReference>
<evidence type="ECO:0000313" key="1">
    <source>
        <dbReference type="EMBL" id="MFC1413604.1"/>
    </source>
</evidence>
<dbReference type="SUPFAM" id="SSF53955">
    <property type="entry name" value="Lysozyme-like"/>
    <property type="match status" value="1"/>
</dbReference>
<dbReference type="EMBL" id="JBHEZX010000017">
    <property type="protein sequence ID" value="MFC1413604.1"/>
    <property type="molecule type" value="Genomic_DNA"/>
</dbReference>
<dbReference type="Gene3D" id="1.10.530.10">
    <property type="match status" value="1"/>
</dbReference>
<keyword evidence="2" id="KW-1185">Reference proteome</keyword>
<name>A0ABV6VIN7_9ACTN</name>
<evidence type="ECO:0000313" key="2">
    <source>
        <dbReference type="Proteomes" id="UP001592582"/>
    </source>
</evidence>
<protein>
    <submittedName>
        <fullName evidence="1">Lytic transglycosylase domain-containing protein</fullName>
    </submittedName>
</protein>